<evidence type="ECO:0000313" key="2">
    <source>
        <dbReference type="Proteomes" id="UP001203338"/>
    </source>
</evidence>
<reference evidence="1 2" key="1">
    <citation type="submission" date="2022-05" db="EMBL/GenBank/DDBJ databases">
        <authorList>
            <person name="Park J.-S."/>
        </authorList>
    </citation>
    <scope>NUCLEOTIDE SEQUENCE [LARGE SCALE GENOMIC DNA]</scope>
    <source>
        <strain evidence="1 2">2012CJ34-2</strain>
    </source>
</reference>
<accession>A0ABT0PDE8</accession>
<dbReference type="RefSeq" id="WP_249698402.1">
    <property type="nucleotide sequence ID" value="NZ_JAMFLX010000005.1"/>
</dbReference>
<dbReference type="Proteomes" id="UP001203338">
    <property type="component" value="Unassembled WGS sequence"/>
</dbReference>
<gene>
    <name evidence="1" type="ORF">M3P05_05480</name>
</gene>
<proteinExistence type="predicted"/>
<sequence length="411" mass="47098">MLELKRSQTGISNLLIDFIYSATFLSNLYQHGQRPIIMQDFNPSQPFMEELNPEDFPGLIKQYLMHHQPDTSYDTAVVGTIFIFIFSCLIDMCVCLRPQGKKIHLNICLLYLLARKDDSDLIFSHLVLLSKMHEIGKLKANFDIHFKFRSQLIKDTPDLPEQKFMDYFKPFHTKVSAPKKLIVASCSDLFINDLFECFNGEYSNYPPLSFNLSKYSGSVKKLKPEIQDYFIDCLCNLADFIISKSNLSCDGVYYTDMTFIDYTTSPDKIFANSQFHLCNNESDINIIRIASYLALIDFRDFVSEKDIILAKTLYQVSCCSGQKTPRQKTNHSSDSGISPADVFDAVKTICKEKGCCTTRDIYQFFYGHIKQEDLHHALELLSIKKLGLIEKKIKKSGKGRPATLYSATLFN</sequence>
<dbReference type="EMBL" id="JAMFLX010000005">
    <property type="protein sequence ID" value="MCL6269397.1"/>
    <property type="molecule type" value="Genomic_DNA"/>
</dbReference>
<keyword evidence="2" id="KW-1185">Reference proteome</keyword>
<protein>
    <submittedName>
        <fullName evidence="1">Uncharacterized protein</fullName>
    </submittedName>
</protein>
<evidence type="ECO:0000313" key="1">
    <source>
        <dbReference type="EMBL" id="MCL6269397.1"/>
    </source>
</evidence>
<name>A0ABT0PDE8_9GAMM</name>
<comment type="caution">
    <text evidence="1">The sequence shown here is derived from an EMBL/GenBank/DDBJ whole genome shotgun (WGS) entry which is preliminary data.</text>
</comment>
<organism evidence="1 2">
    <name type="scientific">Parendozoicomonas callyspongiae</name>
    <dbReference type="NCBI Taxonomy" id="2942213"/>
    <lineage>
        <taxon>Bacteria</taxon>
        <taxon>Pseudomonadati</taxon>
        <taxon>Pseudomonadota</taxon>
        <taxon>Gammaproteobacteria</taxon>
        <taxon>Oceanospirillales</taxon>
        <taxon>Endozoicomonadaceae</taxon>
        <taxon>Parendozoicomonas</taxon>
    </lineage>
</organism>